<gene>
    <name evidence="12" type="ORF">AB205_0016360</name>
</gene>
<keyword evidence="13" id="KW-1185">Reference proteome</keyword>
<dbReference type="OrthoDB" id="362021at2759"/>
<feature type="region of interest" description="Disordered" evidence="11">
    <location>
        <begin position="1"/>
        <end position="55"/>
    </location>
</feature>
<dbReference type="EMBL" id="KV924512">
    <property type="protein sequence ID" value="PIO38389.1"/>
    <property type="molecule type" value="Genomic_DNA"/>
</dbReference>
<evidence type="ECO:0000256" key="8">
    <source>
        <dbReference type="ARBA" id="ARBA00022776"/>
    </source>
</evidence>
<organism evidence="12 13">
    <name type="scientific">Aquarana catesbeiana</name>
    <name type="common">American bullfrog</name>
    <name type="synonym">Rana catesbeiana</name>
    <dbReference type="NCBI Taxonomy" id="8400"/>
    <lineage>
        <taxon>Eukaryota</taxon>
        <taxon>Metazoa</taxon>
        <taxon>Chordata</taxon>
        <taxon>Craniata</taxon>
        <taxon>Vertebrata</taxon>
        <taxon>Euteleostomi</taxon>
        <taxon>Amphibia</taxon>
        <taxon>Batrachia</taxon>
        <taxon>Anura</taxon>
        <taxon>Neobatrachia</taxon>
        <taxon>Ranoidea</taxon>
        <taxon>Ranidae</taxon>
        <taxon>Aquarana</taxon>
    </lineage>
</organism>
<evidence type="ECO:0000256" key="2">
    <source>
        <dbReference type="ARBA" id="ARBA00004496"/>
    </source>
</evidence>
<dbReference type="Pfam" id="PF05786">
    <property type="entry name" value="Cnd2"/>
    <property type="match status" value="1"/>
</dbReference>
<accession>A0A2G9SE13</accession>
<evidence type="ECO:0000256" key="7">
    <source>
        <dbReference type="ARBA" id="ARBA00022618"/>
    </source>
</evidence>
<dbReference type="Proteomes" id="UP000228934">
    <property type="component" value="Unassembled WGS sequence"/>
</dbReference>
<reference evidence="13" key="1">
    <citation type="journal article" date="2017" name="Nat. Commun.">
        <title>The North American bullfrog draft genome provides insight into hormonal regulation of long noncoding RNA.</title>
        <authorList>
            <person name="Hammond S.A."/>
            <person name="Warren R.L."/>
            <person name="Vandervalk B.P."/>
            <person name="Kucuk E."/>
            <person name="Khan H."/>
            <person name="Gibb E.A."/>
            <person name="Pandoh P."/>
            <person name="Kirk H."/>
            <person name="Zhao Y."/>
            <person name="Jones M."/>
            <person name="Mungall A.J."/>
            <person name="Coope R."/>
            <person name="Pleasance S."/>
            <person name="Moore R.A."/>
            <person name="Holt R.A."/>
            <person name="Round J.M."/>
            <person name="Ohora S."/>
            <person name="Walle B.V."/>
            <person name="Veldhoen N."/>
            <person name="Helbing C.C."/>
            <person name="Birol I."/>
        </authorList>
    </citation>
    <scope>NUCLEOTIDE SEQUENCE [LARGE SCALE GENOMIC DNA]</scope>
</reference>
<feature type="compositionally biased region" description="Polar residues" evidence="11">
    <location>
        <begin position="35"/>
        <end position="44"/>
    </location>
</feature>
<evidence type="ECO:0000313" key="13">
    <source>
        <dbReference type="Proteomes" id="UP000228934"/>
    </source>
</evidence>
<evidence type="ECO:0000256" key="4">
    <source>
        <dbReference type="ARBA" id="ARBA00016065"/>
    </source>
</evidence>
<dbReference type="PANTHER" id="PTHR13108">
    <property type="entry name" value="CONDENSIN COMPLEX SUBUNIT 2"/>
    <property type="match status" value="1"/>
</dbReference>
<sequence>MNTSTPQSGGRQKPLSPGGEYLSPATRPQPVSAAGTPTLQNFTSNDDEWERKQRRRSRVIDLQLSNADSPASTISPAQRSESNSLLLPKLSNNQISDHYSTCIKLSQENRITTKNAFGLHLIDYMSDILKEKGSELTNFKVAAGTLDASAKIYAVRVDAVHADVYKVLGGLGKDSQGPEQAEAQEAGDSSTEPQNTKRKKRQHSVDTIEQNLNNITRSGTDRVDQIDPLFQKAAASFDECSTVGVFLTALRCSSYHSELHFDDYVIPLSTIQEEQAPTPPTSVDTTELKALLDQCVEKRSLCPSLAKFRSMQLDSDAKQENVLSLTDKYKESNHAFDINAEIEDDGPEPAGPEMDDFDADLCDGNEAEDLGEFAERREACRSGKKGSQITQIADADIGTMCLQLSSCPGEYSYFSPRTMSMWAGPEHWRFRPRQKVESVGDKPKIKKAKKVFELNFEDDINFETHFCKTRAATTLAKSTLETQKKKTTTLPADFHYDPDNIARMSLRPVDRIKRMAPGNSVPEQEDEIGEYDYNNPNDTSNFCPALRLEDSDDDDGPFAGAADEYTEFPIQHGIDEKRVGFDGEHTLIAEPQKVNKIEINYAKTAKKMDMKHLKMSMWGLLANTSEKADEPNPMPEDAAIKEERSFSSITNELHKSMVYNVCLIYYTDVPCLINRLPTSMAQNLSVPLAFACLLHLANEKFMVVFQQMNRDLQCSSFYLFYSVSC</sequence>
<evidence type="ECO:0000256" key="11">
    <source>
        <dbReference type="SAM" id="MobiDB-lite"/>
    </source>
</evidence>
<dbReference type="AlphaFoldDB" id="A0A2G9SE13"/>
<feature type="region of interest" description="Disordered" evidence="11">
    <location>
        <begin position="173"/>
        <end position="204"/>
    </location>
</feature>
<evidence type="ECO:0000256" key="3">
    <source>
        <dbReference type="ARBA" id="ARBA00009471"/>
    </source>
</evidence>
<comment type="subcellular location">
    <subcellularLocation>
        <location evidence="1">Chromosome</location>
    </subcellularLocation>
    <subcellularLocation>
        <location evidence="2">Cytoplasm</location>
    </subcellularLocation>
</comment>
<dbReference type="GO" id="GO:0051301">
    <property type="term" value="P:cell division"/>
    <property type="evidence" value="ECO:0007669"/>
    <property type="project" value="UniProtKB-KW"/>
</dbReference>
<name>A0A2G9SE13_AQUCT</name>
<evidence type="ECO:0000256" key="5">
    <source>
        <dbReference type="ARBA" id="ARBA00022454"/>
    </source>
</evidence>
<comment type="similarity">
    <text evidence="3">Belongs to the CND2 (condensin subunit 2) family.</text>
</comment>
<protein>
    <recommendedName>
        <fullName evidence="4">Condensin complex subunit 2</fullName>
    </recommendedName>
</protein>
<keyword evidence="9" id="KW-0226">DNA condensation</keyword>
<dbReference type="GO" id="GO:0005737">
    <property type="term" value="C:cytoplasm"/>
    <property type="evidence" value="ECO:0007669"/>
    <property type="project" value="UniProtKB-SubCell"/>
</dbReference>
<dbReference type="GO" id="GO:0007076">
    <property type="term" value="P:mitotic chromosome condensation"/>
    <property type="evidence" value="ECO:0007669"/>
    <property type="project" value="InterPro"/>
</dbReference>
<dbReference type="InterPro" id="IPR022816">
    <property type="entry name" value="Condensin_barren_su2"/>
</dbReference>
<dbReference type="GO" id="GO:0000796">
    <property type="term" value="C:condensin complex"/>
    <property type="evidence" value="ECO:0007669"/>
    <property type="project" value="InterPro"/>
</dbReference>
<dbReference type="PIRSF" id="PIRSF017126">
    <property type="entry name" value="Condensin_H"/>
    <property type="match status" value="1"/>
</dbReference>
<dbReference type="GO" id="GO:0003682">
    <property type="term" value="F:chromatin binding"/>
    <property type="evidence" value="ECO:0007669"/>
    <property type="project" value="TreeGrafter"/>
</dbReference>
<evidence type="ECO:0000256" key="6">
    <source>
        <dbReference type="ARBA" id="ARBA00022490"/>
    </source>
</evidence>
<keyword evidence="5" id="KW-0158">Chromosome</keyword>
<keyword evidence="7" id="KW-0132">Cell division</keyword>
<keyword evidence="8" id="KW-0498">Mitosis</keyword>
<evidence type="ECO:0000256" key="9">
    <source>
        <dbReference type="ARBA" id="ARBA00023067"/>
    </source>
</evidence>
<evidence type="ECO:0000313" key="12">
    <source>
        <dbReference type="EMBL" id="PIO38389.1"/>
    </source>
</evidence>
<feature type="non-terminal residue" evidence="12">
    <location>
        <position position="725"/>
    </location>
</feature>
<keyword evidence="6" id="KW-0963">Cytoplasm</keyword>
<evidence type="ECO:0000256" key="10">
    <source>
        <dbReference type="ARBA" id="ARBA00023306"/>
    </source>
</evidence>
<dbReference type="PANTHER" id="PTHR13108:SF9">
    <property type="entry name" value="CONDENSIN COMPLEX SUBUNIT 2"/>
    <property type="match status" value="1"/>
</dbReference>
<proteinExistence type="inferred from homology"/>
<evidence type="ECO:0000256" key="1">
    <source>
        <dbReference type="ARBA" id="ARBA00004286"/>
    </source>
</evidence>
<feature type="compositionally biased region" description="Polar residues" evidence="11">
    <location>
        <begin position="1"/>
        <end position="10"/>
    </location>
</feature>
<keyword evidence="10" id="KW-0131">Cell cycle</keyword>